<gene>
    <name evidence="3" type="ORF">ACFS7Z_13855</name>
</gene>
<dbReference type="Gene3D" id="3.40.50.300">
    <property type="entry name" value="P-loop containing nucleotide triphosphate hydrolases"/>
    <property type="match status" value="1"/>
</dbReference>
<name>A0ABW6BWT5_9BACT</name>
<comment type="caution">
    <text evidence="3">The sequence shown here is derived from an EMBL/GenBank/DDBJ whole genome shotgun (WGS) entry which is preliminary data.</text>
</comment>
<feature type="region of interest" description="Disordered" evidence="1">
    <location>
        <begin position="1"/>
        <end position="29"/>
    </location>
</feature>
<dbReference type="Pfam" id="PF19263">
    <property type="entry name" value="DUF5906"/>
    <property type="match status" value="1"/>
</dbReference>
<keyword evidence="4" id="KW-1185">Reference proteome</keyword>
<dbReference type="EMBL" id="JBHUOX010000009">
    <property type="protein sequence ID" value="MFD3001452.1"/>
    <property type="molecule type" value="Genomic_DNA"/>
</dbReference>
<evidence type="ECO:0000313" key="3">
    <source>
        <dbReference type="EMBL" id="MFD3001452.1"/>
    </source>
</evidence>
<reference evidence="4" key="1">
    <citation type="journal article" date="2019" name="Int. J. Syst. Evol. Microbiol.">
        <title>The Global Catalogue of Microorganisms (GCM) 10K type strain sequencing project: providing services to taxonomists for standard genome sequencing and annotation.</title>
        <authorList>
            <consortium name="The Broad Institute Genomics Platform"/>
            <consortium name="The Broad Institute Genome Sequencing Center for Infectious Disease"/>
            <person name="Wu L."/>
            <person name="Ma J."/>
        </authorList>
    </citation>
    <scope>NUCLEOTIDE SEQUENCE [LARGE SCALE GENOMIC DNA]</scope>
    <source>
        <strain evidence="4">KCTC 23984</strain>
    </source>
</reference>
<organism evidence="3 4">
    <name type="scientific">Pontibacter toksunensis</name>
    <dbReference type="NCBI Taxonomy" id="1332631"/>
    <lineage>
        <taxon>Bacteria</taxon>
        <taxon>Pseudomonadati</taxon>
        <taxon>Bacteroidota</taxon>
        <taxon>Cytophagia</taxon>
        <taxon>Cytophagales</taxon>
        <taxon>Hymenobacteraceae</taxon>
        <taxon>Pontibacter</taxon>
    </lineage>
</organism>
<evidence type="ECO:0000259" key="2">
    <source>
        <dbReference type="Pfam" id="PF19263"/>
    </source>
</evidence>
<proteinExistence type="predicted"/>
<dbReference type="RefSeq" id="WP_377485561.1">
    <property type="nucleotide sequence ID" value="NZ_JBHUOX010000009.1"/>
</dbReference>
<dbReference type="InterPro" id="IPR027417">
    <property type="entry name" value="P-loop_NTPase"/>
</dbReference>
<evidence type="ECO:0000313" key="4">
    <source>
        <dbReference type="Proteomes" id="UP001597641"/>
    </source>
</evidence>
<accession>A0ABW6BWT5</accession>
<dbReference type="InterPro" id="IPR045455">
    <property type="entry name" value="NrS-1_pol-like_helicase"/>
</dbReference>
<sequence>MPIQRTPVKLPKEPVKQPAPIIEKSAKQDPEEELVELEDSIKFFSEKLDADGNFKDININYVKLINFYKSLGFARYDIERGRSILILIENRVISEVTTNEITDKVISFLYKLDYNNYERLNSELLVNKFYKALGSYFSTDKLNRMVLDHYIDINQDSKAEAFFYYSNGYVRCTKDGWDLKEYSKLQNYLWKDQILSRNFKHIDVQKEEHYKKCGVFADFIGKVSNEDEERFKSLCSIIGYNLHTYTENKLKATILTDSRISDVADGRTGKTLFCKSLGHMRNYCEINGKDFDPVRDQFKYQEVNFDTQIVHLNDVRKYFNMELLFNDITEGIKVNKKGLQPFTVKLKMIISTNQTIQIEGASARDRSIEFEFSDYFSDKRSPQDEYKHWFFTDWDAEEWAKYDNFMMYCTSVYLRIGLYQTRSINLEARKLRDQTNPEFIEFMTDLKVIPDEQYDKKKLFQDFKSRFNDYDDGKLKQRRFTEWLRKYADLSPHFKKINKEQDETRSNSNDYIIFRSNKPAQS</sequence>
<protein>
    <submittedName>
        <fullName evidence="3">Primase-helicase family protein</fullName>
    </submittedName>
</protein>
<dbReference type="Proteomes" id="UP001597641">
    <property type="component" value="Unassembled WGS sequence"/>
</dbReference>
<evidence type="ECO:0000256" key="1">
    <source>
        <dbReference type="SAM" id="MobiDB-lite"/>
    </source>
</evidence>
<feature type="domain" description="NrS-1 polymerase-like helicase" evidence="2">
    <location>
        <begin position="266"/>
        <end position="359"/>
    </location>
</feature>